<evidence type="ECO:0000259" key="12">
    <source>
        <dbReference type="PROSITE" id="PS50846"/>
    </source>
</evidence>
<dbReference type="NCBIfam" id="TIGR01494">
    <property type="entry name" value="ATPase_P-type"/>
    <property type="match status" value="2"/>
</dbReference>
<evidence type="ECO:0000256" key="5">
    <source>
        <dbReference type="ARBA" id="ARBA00022741"/>
    </source>
</evidence>
<dbReference type="InterPro" id="IPR036412">
    <property type="entry name" value="HAD-like_sf"/>
</dbReference>
<dbReference type="GO" id="GO:0005507">
    <property type="term" value="F:copper ion binding"/>
    <property type="evidence" value="ECO:0007669"/>
    <property type="project" value="TreeGrafter"/>
</dbReference>
<dbReference type="SFLD" id="SFLDG00002">
    <property type="entry name" value="C1.7:_P-type_atpase_like"/>
    <property type="match status" value="1"/>
</dbReference>
<sequence>MTCASCAARIEKKLNKVDGVIASVNYATEKAKVLAPLGTTTSDLIKVVEATGYGARRPDPAAPQVDRAAPIRRDLVLSAVLAVPVIAIAMVPALQFPGWTWASLLLTAPVYFWAGRRFHHSAWVNLKHGATTMDTLISLGTSAAFWYSVWALLFTHAGDLHYTHPFEFSIGRSDGASVYFEAVAGITTFLLAGRWFEARSKSQSSEALRALLTLGASEATVLRDGVEQRLPIDFLKLDDEFVVRPGEKIATDGVIVSGTGAVDEAMVTGESVPVDKHPGDRVLGATLNANGRLVVRATALGGDTELARMARMVEEAQTRKAPIQALADRISGIFVPIVLVIAALTFVGWLLAGEGILFAATAAVAVLIIACPCALGLATPTALLVGTGVGARMGAIIAGPDVLERARAVRTIALDKTGTVTRGDLRVVAVHPADGVTEAELLRLAGTAESGSEHPLARAIVAAASDGGLGELGQFENTPGEGVRALVDGVEVAVLRPDAAEGLPSALASVIEDAQSRGETPVVVQVRLPGPVDGASPSSDSRDGSGGRAVGVISLADTVKESSAEAIGRMKDLGLTPVLLTGDNERAARAVATRVGIDEVRANVRPEGKVEVVRELQARGQVAMVGDGVNDAAALAASDLGIAMGSGTDAAKEAAGITLMRGDLMLAVDAIRLSRRTLRTIRTNLFWAFAYNVAAIPLAALGMLTPMIAGAAMAFSSVFVVANSLLLRGFRPSTR</sequence>
<dbReference type="GO" id="GO:0055070">
    <property type="term" value="P:copper ion homeostasis"/>
    <property type="evidence" value="ECO:0007669"/>
    <property type="project" value="TreeGrafter"/>
</dbReference>
<keyword evidence="9 10" id="KW-0472">Membrane</keyword>
<keyword evidence="4 10" id="KW-0479">Metal-binding</keyword>
<dbReference type="InterPro" id="IPR044492">
    <property type="entry name" value="P_typ_ATPase_HD_dom"/>
</dbReference>
<evidence type="ECO:0000256" key="1">
    <source>
        <dbReference type="ARBA" id="ARBA00004651"/>
    </source>
</evidence>
<dbReference type="InterPro" id="IPR036163">
    <property type="entry name" value="HMA_dom_sf"/>
</dbReference>
<dbReference type="PRINTS" id="PR00119">
    <property type="entry name" value="CATATPASE"/>
</dbReference>
<accession>A0A4Q9KE25</accession>
<evidence type="ECO:0000313" key="13">
    <source>
        <dbReference type="EMBL" id="TBT85082.1"/>
    </source>
</evidence>
<proteinExistence type="inferred from homology"/>
<dbReference type="GO" id="GO:0016887">
    <property type="term" value="F:ATP hydrolysis activity"/>
    <property type="evidence" value="ECO:0007669"/>
    <property type="project" value="InterPro"/>
</dbReference>
<dbReference type="SUPFAM" id="SSF56784">
    <property type="entry name" value="HAD-like"/>
    <property type="match status" value="1"/>
</dbReference>
<evidence type="ECO:0000256" key="4">
    <source>
        <dbReference type="ARBA" id="ARBA00022723"/>
    </source>
</evidence>
<dbReference type="GO" id="GO:0005524">
    <property type="term" value="F:ATP binding"/>
    <property type="evidence" value="ECO:0007669"/>
    <property type="project" value="UniProtKB-UniRule"/>
</dbReference>
<evidence type="ECO:0000256" key="10">
    <source>
        <dbReference type="RuleBase" id="RU362081"/>
    </source>
</evidence>
<dbReference type="InterPro" id="IPR023298">
    <property type="entry name" value="ATPase_P-typ_TM_dom_sf"/>
</dbReference>
<dbReference type="InterPro" id="IPR023299">
    <property type="entry name" value="ATPase_P-typ_cyto_dom_N"/>
</dbReference>
<feature type="domain" description="HMA" evidence="12">
    <location>
        <begin position="1"/>
        <end position="56"/>
    </location>
</feature>
<feature type="transmembrane region" description="Helical" evidence="10">
    <location>
        <begin position="357"/>
        <end position="385"/>
    </location>
</feature>
<evidence type="ECO:0000256" key="6">
    <source>
        <dbReference type="ARBA" id="ARBA00022840"/>
    </source>
</evidence>
<dbReference type="Pfam" id="PF00122">
    <property type="entry name" value="E1-E2_ATPase"/>
    <property type="match status" value="1"/>
</dbReference>
<feature type="transmembrane region" description="Helical" evidence="10">
    <location>
        <begin position="177"/>
        <end position="196"/>
    </location>
</feature>
<dbReference type="CDD" id="cd02094">
    <property type="entry name" value="P-type_ATPase_Cu-like"/>
    <property type="match status" value="1"/>
</dbReference>
<evidence type="ECO:0000256" key="9">
    <source>
        <dbReference type="ARBA" id="ARBA00023136"/>
    </source>
</evidence>
<dbReference type="OrthoDB" id="7059309at2"/>
<dbReference type="InterPro" id="IPR059000">
    <property type="entry name" value="ATPase_P-type_domA"/>
</dbReference>
<dbReference type="SFLD" id="SFLDS00003">
    <property type="entry name" value="Haloacid_Dehalogenase"/>
    <property type="match status" value="1"/>
</dbReference>
<dbReference type="InterPro" id="IPR006121">
    <property type="entry name" value="HMA_dom"/>
</dbReference>
<dbReference type="Gene3D" id="3.40.50.1000">
    <property type="entry name" value="HAD superfamily/HAD-like"/>
    <property type="match status" value="1"/>
</dbReference>
<gene>
    <name evidence="13" type="ORF">ET989_07370</name>
</gene>
<feature type="transmembrane region" description="Helical" evidence="10">
    <location>
        <begin position="136"/>
        <end position="157"/>
    </location>
</feature>
<feature type="transmembrane region" description="Helical" evidence="10">
    <location>
        <begin position="684"/>
        <end position="701"/>
    </location>
</feature>
<dbReference type="InterPro" id="IPR018303">
    <property type="entry name" value="ATPase_P-typ_P_site"/>
</dbReference>
<dbReference type="Gene3D" id="3.40.1110.10">
    <property type="entry name" value="Calcium-transporting ATPase, cytoplasmic domain N"/>
    <property type="match status" value="1"/>
</dbReference>
<dbReference type="Gene3D" id="3.30.70.100">
    <property type="match status" value="1"/>
</dbReference>
<dbReference type="SFLD" id="SFLDF00027">
    <property type="entry name" value="p-type_atpase"/>
    <property type="match status" value="1"/>
</dbReference>
<dbReference type="SUPFAM" id="SSF81653">
    <property type="entry name" value="Calcium ATPase, transduction domain A"/>
    <property type="match status" value="1"/>
</dbReference>
<protein>
    <submittedName>
        <fullName evidence="13">Copper-translocating P-type ATPase</fullName>
    </submittedName>
</protein>
<evidence type="ECO:0000256" key="11">
    <source>
        <dbReference type="SAM" id="MobiDB-lite"/>
    </source>
</evidence>
<dbReference type="Pfam" id="PF00403">
    <property type="entry name" value="HMA"/>
    <property type="match status" value="1"/>
</dbReference>
<feature type="transmembrane region" description="Helical" evidence="10">
    <location>
        <begin position="75"/>
        <end position="93"/>
    </location>
</feature>
<dbReference type="PRINTS" id="PR00943">
    <property type="entry name" value="CUATPASE"/>
</dbReference>
<comment type="similarity">
    <text evidence="2 10">Belongs to the cation transport ATPase (P-type) (TC 3.A.3) family. Type IB subfamily.</text>
</comment>
<dbReference type="NCBIfam" id="TIGR01525">
    <property type="entry name" value="ATPase-IB_hvy"/>
    <property type="match status" value="1"/>
</dbReference>
<evidence type="ECO:0000313" key="14">
    <source>
        <dbReference type="Proteomes" id="UP000292373"/>
    </source>
</evidence>
<feature type="transmembrane region" description="Helical" evidence="10">
    <location>
        <begin position="330"/>
        <end position="351"/>
    </location>
</feature>
<dbReference type="Gene3D" id="2.70.150.10">
    <property type="entry name" value="Calcium-transporting ATPase, cytoplasmic transduction domain A"/>
    <property type="match status" value="1"/>
</dbReference>
<feature type="transmembrane region" description="Helical" evidence="10">
    <location>
        <begin position="99"/>
        <end position="115"/>
    </location>
</feature>
<comment type="subcellular location">
    <subcellularLocation>
        <location evidence="1">Cell membrane</location>
        <topology evidence="1">Multi-pass membrane protein</topology>
    </subcellularLocation>
</comment>
<dbReference type="GO" id="GO:0043682">
    <property type="term" value="F:P-type divalent copper transporter activity"/>
    <property type="evidence" value="ECO:0007669"/>
    <property type="project" value="TreeGrafter"/>
</dbReference>
<dbReference type="InterPro" id="IPR001757">
    <property type="entry name" value="P_typ_ATPase"/>
</dbReference>
<keyword evidence="3 10" id="KW-0812">Transmembrane</keyword>
<feature type="transmembrane region" description="Helical" evidence="10">
    <location>
        <begin position="707"/>
        <end position="727"/>
    </location>
</feature>
<dbReference type="PROSITE" id="PS50846">
    <property type="entry name" value="HMA_2"/>
    <property type="match status" value="1"/>
</dbReference>
<dbReference type="InterPro" id="IPR027256">
    <property type="entry name" value="P-typ_ATPase_IB"/>
</dbReference>
<keyword evidence="6 10" id="KW-0067">ATP-binding</keyword>
<dbReference type="SUPFAM" id="SSF81665">
    <property type="entry name" value="Calcium ATPase, transmembrane domain M"/>
    <property type="match status" value="1"/>
</dbReference>
<dbReference type="SUPFAM" id="SSF55008">
    <property type="entry name" value="HMA, heavy metal-associated domain"/>
    <property type="match status" value="1"/>
</dbReference>
<reference evidence="13 14" key="1">
    <citation type="submission" date="2019-01" db="EMBL/GenBank/DDBJ databases">
        <title>Lactibacter flavus gen. nov., sp. nov., a novel bacterium of the family Propionibacteriaceae isolated from raw milk and dairy products.</title>
        <authorList>
            <person name="Huptas C."/>
            <person name="Wenning M."/>
            <person name="Breitenwieser F."/>
            <person name="Doll E."/>
            <person name="Von Neubeck M."/>
            <person name="Busse H.-J."/>
            <person name="Scherer S."/>
        </authorList>
    </citation>
    <scope>NUCLEOTIDE SEQUENCE [LARGE SCALE GENOMIC DNA]</scope>
    <source>
        <strain evidence="13 14">KCTC 33808</strain>
    </source>
</reference>
<keyword evidence="10" id="KW-1003">Cell membrane</keyword>
<dbReference type="Proteomes" id="UP000292373">
    <property type="component" value="Unassembled WGS sequence"/>
</dbReference>
<dbReference type="EMBL" id="SDMQ01000006">
    <property type="protein sequence ID" value="TBT85082.1"/>
    <property type="molecule type" value="Genomic_DNA"/>
</dbReference>
<evidence type="ECO:0000256" key="3">
    <source>
        <dbReference type="ARBA" id="ARBA00022692"/>
    </source>
</evidence>
<keyword evidence="8 10" id="KW-1133">Transmembrane helix</keyword>
<keyword evidence="5 10" id="KW-0547">Nucleotide-binding</keyword>
<dbReference type="Pfam" id="PF00702">
    <property type="entry name" value="Hydrolase"/>
    <property type="match status" value="1"/>
</dbReference>
<dbReference type="InterPro" id="IPR023214">
    <property type="entry name" value="HAD_sf"/>
</dbReference>
<evidence type="ECO:0000256" key="7">
    <source>
        <dbReference type="ARBA" id="ARBA00022967"/>
    </source>
</evidence>
<comment type="caution">
    <text evidence="13">The sequence shown here is derived from an EMBL/GenBank/DDBJ whole genome shotgun (WGS) entry which is preliminary data.</text>
</comment>
<dbReference type="PROSITE" id="PS00154">
    <property type="entry name" value="ATPASE_E1_E2"/>
    <property type="match status" value="1"/>
</dbReference>
<keyword evidence="7" id="KW-1278">Translocase</keyword>
<dbReference type="InterPro" id="IPR008250">
    <property type="entry name" value="ATPase_P-typ_transduc_dom_A_sf"/>
</dbReference>
<organism evidence="13 14">
    <name type="scientific">Propioniciclava sinopodophylli</name>
    <dbReference type="NCBI Taxonomy" id="1837344"/>
    <lineage>
        <taxon>Bacteria</taxon>
        <taxon>Bacillati</taxon>
        <taxon>Actinomycetota</taxon>
        <taxon>Actinomycetes</taxon>
        <taxon>Propionibacteriales</taxon>
        <taxon>Propionibacteriaceae</taxon>
        <taxon>Propioniciclava</taxon>
    </lineage>
</organism>
<feature type="region of interest" description="Disordered" evidence="11">
    <location>
        <begin position="529"/>
        <end position="548"/>
    </location>
</feature>
<dbReference type="FunFam" id="2.70.150.10:FF:000002">
    <property type="entry name" value="Copper-transporting ATPase 1, putative"/>
    <property type="match status" value="1"/>
</dbReference>
<dbReference type="PANTHER" id="PTHR43520">
    <property type="entry name" value="ATP7, ISOFORM B"/>
    <property type="match status" value="1"/>
</dbReference>
<keyword evidence="14" id="KW-1185">Reference proteome</keyword>
<dbReference type="CDD" id="cd00371">
    <property type="entry name" value="HMA"/>
    <property type="match status" value="1"/>
</dbReference>
<name>A0A4Q9KE25_9ACTN</name>
<dbReference type="GO" id="GO:0005886">
    <property type="term" value="C:plasma membrane"/>
    <property type="evidence" value="ECO:0007669"/>
    <property type="project" value="UniProtKB-SubCell"/>
</dbReference>
<dbReference type="AlphaFoldDB" id="A0A4Q9KE25"/>
<evidence type="ECO:0000256" key="2">
    <source>
        <dbReference type="ARBA" id="ARBA00006024"/>
    </source>
</evidence>
<dbReference type="PANTHER" id="PTHR43520:SF8">
    <property type="entry name" value="P-TYPE CU(+) TRANSPORTER"/>
    <property type="match status" value="1"/>
</dbReference>
<evidence type="ECO:0000256" key="8">
    <source>
        <dbReference type="ARBA" id="ARBA00022989"/>
    </source>
</evidence>